<feature type="transmembrane region" description="Helical" evidence="2">
    <location>
        <begin position="46"/>
        <end position="66"/>
    </location>
</feature>
<feature type="region of interest" description="Disordered" evidence="1">
    <location>
        <begin position="1"/>
        <end position="40"/>
    </location>
</feature>
<protein>
    <recommendedName>
        <fullName evidence="4">DUF4233 domain-containing protein</fullName>
    </recommendedName>
</protein>
<dbReference type="InterPro" id="IPR025327">
    <property type="entry name" value="DUF4233"/>
</dbReference>
<keyword evidence="2" id="KW-1133">Transmembrane helix</keyword>
<keyword evidence="2" id="KW-0472">Membrane</keyword>
<proteinExistence type="predicted"/>
<sequence length="158" mass="15872">MTADPADSPPEPSADRPSPDLSPDAGPGGPAGGAGSRSGTSRAEHAIRGTLAAGLILEGLTVLFVPQTVAALSDDGLGAVRLGLLLGLAVALFVAAGLQRFRAGLVLGSVLQVPVIATGLLVGAMWVLGLVFAGIWIYLLRVRQEILAAATRPAPPPD</sequence>
<keyword evidence="2" id="KW-0812">Transmembrane</keyword>
<evidence type="ECO:0000313" key="3">
    <source>
        <dbReference type="EMBL" id="CAA9232014.1"/>
    </source>
</evidence>
<feature type="compositionally biased region" description="Gly residues" evidence="1">
    <location>
        <begin position="26"/>
        <end position="36"/>
    </location>
</feature>
<gene>
    <name evidence="3" type="ORF">AVDCRST_MAG41-1038</name>
</gene>
<reference evidence="3" key="1">
    <citation type="submission" date="2020-02" db="EMBL/GenBank/DDBJ databases">
        <authorList>
            <person name="Meier V. D."/>
        </authorList>
    </citation>
    <scope>NUCLEOTIDE SEQUENCE</scope>
    <source>
        <strain evidence="3">AVDCRST_MAG41</strain>
    </source>
</reference>
<feature type="transmembrane region" description="Helical" evidence="2">
    <location>
        <begin position="110"/>
        <end position="139"/>
    </location>
</feature>
<dbReference type="AlphaFoldDB" id="A0A6J4HSF8"/>
<dbReference type="EMBL" id="CADCTP010000099">
    <property type="protein sequence ID" value="CAA9232014.1"/>
    <property type="molecule type" value="Genomic_DNA"/>
</dbReference>
<accession>A0A6J4HSF8</accession>
<name>A0A6J4HSF8_9ACTN</name>
<organism evidence="3">
    <name type="scientific">uncultured Mycobacteriales bacterium</name>
    <dbReference type="NCBI Taxonomy" id="581187"/>
    <lineage>
        <taxon>Bacteria</taxon>
        <taxon>Bacillati</taxon>
        <taxon>Actinomycetota</taxon>
        <taxon>Actinomycetes</taxon>
        <taxon>Mycobacteriales</taxon>
        <taxon>environmental samples</taxon>
    </lineage>
</organism>
<evidence type="ECO:0008006" key="4">
    <source>
        <dbReference type="Google" id="ProtNLM"/>
    </source>
</evidence>
<evidence type="ECO:0000256" key="2">
    <source>
        <dbReference type="SAM" id="Phobius"/>
    </source>
</evidence>
<evidence type="ECO:0000256" key="1">
    <source>
        <dbReference type="SAM" id="MobiDB-lite"/>
    </source>
</evidence>
<dbReference type="Pfam" id="PF14017">
    <property type="entry name" value="DUF4233"/>
    <property type="match status" value="1"/>
</dbReference>
<feature type="transmembrane region" description="Helical" evidence="2">
    <location>
        <begin position="78"/>
        <end position="98"/>
    </location>
</feature>